<dbReference type="AlphaFoldDB" id="A0A967EVB2"/>
<gene>
    <name evidence="2" type="ORF">HBA54_06495</name>
</gene>
<keyword evidence="3" id="KW-1185">Reference proteome</keyword>
<dbReference type="EMBL" id="JAAQPH010000004">
    <property type="protein sequence ID" value="NIA68237.1"/>
    <property type="molecule type" value="Genomic_DNA"/>
</dbReference>
<evidence type="ECO:0000259" key="1">
    <source>
        <dbReference type="PROSITE" id="PS50056"/>
    </source>
</evidence>
<proteinExistence type="predicted"/>
<dbReference type="Proteomes" id="UP000761264">
    <property type="component" value="Unassembled WGS sequence"/>
</dbReference>
<feature type="domain" description="Tyrosine specific protein phosphatases" evidence="1">
    <location>
        <begin position="77"/>
        <end position="135"/>
    </location>
</feature>
<sequence>MKPISISVLTICGIDELPDQGALGVTHVLSLIDPGWPALEAFQSYDSHHRTTLNFHDIIEPIDGKIMPRPEDVAEVLRFGEALAASRDERAEGHLLVHCHMGVSRSTAAMLTLLAQVHPNETEDRLFERLREIRPQAWPNSVMVGYADELLGRAGRLSAALRRHYEHRVRHDPEVVDWMTRLGRRREVEMALS</sequence>
<evidence type="ECO:0000313" key="3">
    <source>
        <dbReference type="Proteomes" id="UP000761264"/>
    </source>
</evidence>
<dbReference type="SUPFAM" id="SSF52799">
    <property type="entry name" value="(Phosphotyrosine protein) phosphatases II"/>
    <property type="match status" value="1"/>
</dbReference>
<accession>A0A967EVB2</accession>
<dbReference type="Gene3D" id="3.90.190.10">
    <property type="entry name" value="Protein tyrosine phosphatase superfamily"/>
    <property type="match status" value="1"/>
</dbReference>
<comment type="caution">
    <text evidence="2">The sequence shown here is derived from an EMBL/GenBank/DDBJ whole genome shotgun (WGS) entry which is preliminary data.</text>
</comment>
<dbReference type="RefSeq" id="WP_167222623.1">
    <property type="nucleotide sequence ID" value="NZ_JAAQPH010000004.1"/>
</dbReference>
<reference evidence="2" key="1">
    <citation type="submission" date="2020-03" db="EMBL/GenBank/DDBJ databases">
        <title>Genome of Pelagibius litoralis DSM 21314T.</title>
        <authorList>
            <person name="Wang G."/>
        </authorList>
    </citation>
    <scope>NUCLEOTIDE SEQUENCE</scope>
    <source>
        <strain evidence="2">DSM 21314</strain>
    </source>
</reference>
<dbReference type="PROSITE" id="PS50056">
    <property type="entry name" value="TYR_PHOSPHATASE_2"/>
    <property type="match status" value="1"/>
</dbReference>
<protein>
    <submittedName>
        <fullName evidence="2">Protein-tyrosine-phosphatase</fullName>
    </submittedName>
</protein>
<dbReference type="InterPro" id="IPR016130">
    <property type="entry name" value="Tyr_Pase_AS"/>
</dbReference>
<dbReference type="PROSITE" id="PS00383">
    <property type="entry name" value="TYR_PHOSPHATASE_1"/>
    <property type="match status" value="1"/>
</dbReference>
<dbReference type="InterPro" id="IPR029021">
    <property type="entry name" value="Prot-tyrosine_phosphatase-like"/>
</dbReference>
<name>A0A967EVB2_9PROT</name>
<organism evidence="2 3">
    <name type="scientific">Pelagibius litoralis</name>
    <dbReference type="NCBI Taxonomy" id="374515"/>
    <lineage>
        <taxon>Bacteria</taxon>
        <taxon>Pseudomonadati</taxon>
        <taxon>Pseudomonadota</taxon>
        <taxon>Alphaproteobacteria</taxon>
        <taxon>Rhodospirillales</taxon>
        <taxon>Rhodovibrionaceae</taxon>
        <taxon>Pelagibius</taxon>
    </lineage>
</organism>
<evidence type="ECO:0000313" key="2">
    <source>
        <dbReference type="EMBL" id="NIA68237.1"/>
    </source>
</evidence>
<dbReference type="InterPro" id="IPR000387">
    <property type="entry name" value="Tyr_Pase_dom"/>
</dbReference>